<dbReference type="AlphaFoldDB" id="A0A653D3P8"/>
<protein>
    <submittedName>
        <fullName evidence="1">Uncharacterized protein</fullName>
    </submittedName>
</protein>
<evidence type="ECO:0000313" key="1">
    <source>
        <dbReference type="EMBL" id="VEN54800.1"/>
    </source>
</evidence>
<reference evidence="1 2" key="1">
    <citation type="submission" date="2019-01" db="EMBL/GenBank/DDBJ databases">
        <authorList>
            <person name="Sayadi A."/>
        </authorList>
    </citation>
    <scope>NUCLEOTIDE SEQUENCE [LARGE SCALE GENOMIC DNA]</scope>
</reference>
<dbReference type="Proteomes" id="UP000410492">
    <property type="component" value="Unassembled WGS sequence"/>
</dbReference>
<evidence type="ECO:0000313" key="2">
    <source>
        <dbReference type="Proteomes" id="UP000410492"/>
    </source>
</evidence>
<keyword evidence="2" id="KW-1185">Reference proteome</keyword>
<accession>A0A653D3P8</accession>
<organism evidence="1 2">
    <name type="scientific">Callosobruchus maculatus</name>
    <name type="common">Southern cowpea weevil</name>
    <name type="synonym">Pulse bruchid</name>
    <dbReference type="NCBI Taxonomy" id="64391"/>
    <lineage>
        <taxon>Eukaryota</taxon>
        <taxon>Metazoa</taxon>
        <taxon>Ecdysozoa</taxon>
        <taxon>Arthropoda</taxon>
        <taxon>Hexapoda</taxon>
        <taxon>Insecta</taxon>
        <taxon>Pterygota</taxon>
        <taxon>Neoptera</taxon>
        <taxon>Endopterygota</taxon>
        <taxon>Coleoptera</taxon>
        <taxon>Polyphaga</taxon>
        <taxon>Cucujiformia</taxon>
        <taxon>Chrysomeloidea</taxon>
        <taxon>Chrysomelidae</taxon>
        <taxon>Bruchinae</taxon>
        <taxon>Bruchini</taxon>
        <taxon>Callosobruchus</taxon>
    </lineage>
</organism>
<sequence length="72" mass="8637">VPQRKEKWCKSRRFLQPISCHRGRRPILLQKTKRMLRFIPLRPQLTKVDGKKANKLSQKVSCNLQIEKTLQR</sequence>
<name>A0A653D3P8_CALMS</name>
<feature type="non-terminal residue" evidence="1">
    <location>
        <position position="72"/>
    </location>
</feature>
<gene>
    <name evidence="1" type="ORF">CALMAC_LOCUS14186</name>
</gene>
<dbReference type="EMBL" id="CAACVG010010045">
    <property type="protein sequence ID" value="VEN54800.1"/>
    <property type="molecule type" value="Genomic_DNA"/>
</dbReference>
<dbReference type="OrthoDB" id="10422513at2759"/>
<proteinExistence type="predicted"/>
<feature type="non-terminal residue" evidence="1">
    <location>
        <position position="1"/>
    </location>
</feature>